<evidence type="ECO:0000313" key="2">
    <source>
        <dbReference type="Proteomes" id="UP001595939"/>
    </source>
</evidence>
<name>A0ABV8YBL2_9DEIO</name>
<dbReference type="Proteomes" id="UP001595939">
    <property type="component" value="Unassembled WGS sequence"/>
</dbReference>
<dbReference type="InterPro" id="IPR043519">
    <property type="entry name" value="NT_sf"/>
</dbReference>
<dbReference type="SUPFAM" id="SSF81301">
    <property type="entry name" value="Nucleotidyltransferase"/>
    <property type="match status" value="1"/>
</dbReference>
<protein>
    <recommendedName>
        <fullName evidence="3">RelA/SpoT domain-containing protein</fullName>
    </recommendedName>
</protein>
<sequence length="224" mass="25160">MDNSQPQRVLALPASLLSISASLSDQYPTDPKDARQTQVDALKAHAEARTFHAVFGGLLQQLTQHTETAHHQRPGGIKSLERYVEKYLEYDLVPLDILAAKLVFPTLEAIYAGASHLGQVFSVAAFRDRFLKPRSSGYRDLQFVVNLGGHLAEVKLCHQLFDDLDVYEHKLFETRRSLQARPSLSEIETLVLDKLDGVSAQLFQEVWERALRREVDGDAVLPGR</sequence>
<keyword evidence="2" id="KW-1185">Reference proteome</keyword>
<dbReference type="RefSeq" id="WP_380130011.1">
    <property type="nucleotide sequence ID" value="NZ_JBHSEG010000008.1"/>
</dbReference>
<dbReference type="EMBL" id="JBHSEG010000008">
    <property type="protein sequence ID" value="MFC4455298.1"/>
    <property type="molecule type" value="Genomic_DNA"/>
</dbReference>
<accession>A0ABV8YBL2</accession>
<proteinExistence type="predicted"/>
<organism evidence="1 2">
    <name type="scientific">Deinococcus sonorensis</name>
    <dbReference type="NCBI Taxonomy" id="309891"/>
    <lineage>
        <taxon>Bacteria</taxon>
        <taxon>Thermotogati</taxon>
        <taxon>Deinococcota</taxon>
        <taxon>Deinococci</taxon>
        <taxon>Deinococcales</taxon>
        <taxon>Deinococcaceae</taxon>
        <taxon>Deinococcus</taxon>
    </lineage>
</organism>
<evidence type="ECO:0008006" key="3">
    <source>
        <dbReference type="Google" id="ProtNLM"/>
    </source>
</evidence>
<gene>
    <name evidence="1" type="ORF">ACFO0P_16090</name>
</gene>
<comment type="caution">
    <text evidence="1">The sequence shown here is derived from an EMBL/GenBank/DDBJ whole genome shotgun (WGS) entry which is preliminary data.</text>
</comment>
<evidence type="ECO:0000313" key="1">
    <source>
        <dbReference type="EMBL" id="MFC4455298.1"/>
    </source>
</evidence>
<reference evidence="2" key="1">
    <citation type="journal article" date="2019" name="Int. J. Syst. Evol. Microbiol.">
        <title>The Global Catalogue of Microorganisms (GCM) 10K type strain sequencing project: providing services to taxonomists for standard genome sequencing and annotation.</title>
        <authorList>
            <consortium name="The Broad Institute Genomics Platform"/>
            <consortium name="The Broad Institute Genome Sequencing Center for Infectious Disease"/>
            <person name="Wu L."/>
            <person name="Ma J."/>
        </authorList>
    </citation>
    <scope>NUCLEOTIDE SEQUENCE [LARGE SCALE GENOMIC DNA]</scope>
    <source>
        <strain evidence="2">CCUG 39970</strain>
    </source>
</reference>